<dbReference type="AlphaFoldDB" id="A0A9D1Q5Q0"/>
<gene>
    <name evidence="1" type="ORF">H9889_01870</name>
</gene>
<evidence type="ECO:0000313" key="1">
    <source>
        <dbReference type="EMBL" id="HIW06060.1"/>
    </source>
</evidence>
<sequence length="107" mass="12791">MKYRAVLGTKDSAIKQAYENILSHHVKDEFINFLGGRENAYSIVNFKGEDDEYFFGIGRIQRNDEYEYLFFWSEGFEPKDELFNEFSKEISTEEFLKICEEENIEME</sequence>
<reference evidence="1" key="2">
    <citation type="submission" date="2021-04" db="EMBL/GenBank/DDBJ databases">
        <authorList>
            <person name="Gilroy R."/>
        </authorList>
    </citation>
    <scope>NUCLEOTIDE SEQUENCE</scope>
    <source>
        <strain evidence="1">CHK160-9182</strain>
    </source>
</reference>
<dbReference type="Proteomes" id="UP000823934">
    <property type="component" value="Unassembled WGS sequence"/>
</dbReference>
<evidence type="ECO:0000313" key="2">
    <source>
        <dbReference type="Proteomes" id="UP000823934"/>
    </source>
</evidence>
<proteinExistence type="predicted"/>
<reference evidence="1" key="1">
    <citation type="journal article" date="2021" name="PeerJ">
        <title>Extensive microbial diversity within the chicken gut microbiome revealed by metagenomics and culture.</title>
        <authorList>
            <person name="Gilroy R."/>
            <person name="Ravi A."/>
            <person name="Getino M."/>
            <person name="Pursley I."/>
            <person name="Horton D.L."/>
            <person name="Alikhan N.F."/>
            <person name="Baker D."/>
            <person name="Gharbi K."/>
            <person name="Hall N."/>
            <person name="Watson M."/>
            <person name="Adriaenssens E.M."/>
            <person name="Foster-Nyarko E."/>
            <person name="Jarju S."/>
            <person name="Secka A."/>
            <person name="Antonio M."/>
            <person name="Oren A."/>
            <person name="Chaudhuri R.R."/>
            <person name="La Ragione R."/>
            <person name="Hildebrand F."/>
            <person name="Pallen M.J."/>
        </authorList>
    </citation>
    <scope>NUCLEOTIDE SEQUENCE</scope>
    <source>
        <strain evidence="1">CHK160-9182</strain>
    </source>
</reference>
<accession>A0A9D1Q5Q0</accession>
<protein>
    <submittedName>
        <fullName evidence="1">Uncharacterized protein</fullName>
    </submittedName>
</protein>
<name>A0A9D1Q5Q0_9GAMM</name>
<comment type="caution">
    <text evidence="1">The sequence shown here is derived from an EMBL/GenBank/DDBJ whole genome shotgun (WGS) entry which is preliminary data.</text>
</comment>
<dbReference type="EMBL" id="DXHP01000042">
    <property type="protein sequence ID" value="HIW06060.1"/>
    <property type="molecule type" value="Genomic_DNA"/>
</dbReference>
<organism evidence="1 2">
    <name type="scientific">Candidatus Ignatzschineria merdigallinarum</name>
    <dbReference type="NCBI Taxonomy" id="2838621"/>
    <lineage>
        <taxon>Bacteria</taxon>
        <taxon>Pseudomonadati</taxon>
        <taxon>Pseudomonadota</taxon>
        <taxon>Gammaproteobacteria</taxon>
        <taxon>Cardiobacteriales</taxon>
        <taxon>Ignatzschineriaceae</taxon>
        <taxon>Ignatzschineria</taxon>
    </lineage>
</organism>